<dbReference type="Pfam" id="PF15227">
    <property type="entry name" value="zf-C3HC4_4"/>
    <property type="match status" value="1"/>
</dbReference>
<proteinExistence type="predicted"/>
<reference evidence="9" key="1">
    <citation type="submission" date="2019-04" db="EMBL/GenBank/DDBJ databases">
        <title>Genome assembly of Zosterops borbonicus 15179.</title>
        <authorList>
            <person name="Leroy T."/>
            <person name="Anselmetti Y."/>
            <person name="Tilak M.-K."/>
            <person name="Nabholz B."/>
        </authorList>
    </citation>
    <scope>NUCLEOTIDE SEQUENCE</scope>
    <source>
        <strain evidence="9">HGM_15179</strain>
        <tissue evidence="9">Muscle</tissue>
    </source>
</reference>
<accession>A0A8K1LCU6</accession>
<dbReference type="FunFam" id="2.60.120.920:FF:000004">
    <property type="entry name" value="Butyrophilin subfamily 1 member A1"/>
    <property type="match status" value="1"/>
</dbReference>
<dbReference type="InterPro" id="IPR001841">
    <property type="entry name" value="Znf_RING"/>
</dbReference>
<dbReference type="PRINTS" id="PR01407">
    <property type="entry name" value="BUTYPHLNCDUF"/>
</dbReference>
<evidence type="ECO:0000259" key="7">
    <source>
        <dbReference type="PROSITE" id="PS50119"/>
    </source>
</evidence>
<keyword evidence="3" id="KW-0862">Zinc</keyword>
<feature type="coiled-coil region" evidence="5">
    <location>
        <begin position="131"/>
        <end position="223"/>
    </location>
</feature>
<dbReference type="PANTHER" id="PTHR24103">
    <property type="entry name" value="E3 UBIQUITIN-PROTEIN LIGASE TRIM"/>
    <property type="match status" value="1"/>
</dbReference>
<dbReference type="InterPro" id="IPR043136">
    <property type="entry name" value="B30.2/SPRY_sf"/>
</dbReference>
<dbReference type="SMART" id="SM00589">
    <property type="entry name" value="PRY"/>
    <property type="match status" value="1"/>
</dbReference>
<dbReference type="SUPFAM" id="SSF57850">
    <property type="entry name" value="RING/U-box"/>
    <property type="match status" value="1"/>
</dbReference>
<evidence type="ECO:0000256" key="2">
    <source>
        <dbReference type="ARBA" id="ARBA00022771"/>
    </source>
</evidence>
<dbReference type="InterPro" id="IPR017907">
    <property type="entry name" value="Znf_RING_CS"/>
</dbReference>
<dbReference type="SUPFAM" id="SSF57845">
    <property type="entry name" value="B-box zinc-binding domain"/>
    <property type="match status" value="1"/>
</dbReference>
<dbReference type="SMART" id="SM00449">
    <property type="entry name" value="SPRY"/>
    <property type="match status" value="1"/>
</dbReference>
<keyword evidence="5" id="KW-0175">Coiled coil</keyword>
<dbReference type="InterPro" id="IPR013320">
    <property type="entry name" value="ConA-like_dom_sf"/>
</dbReference>
<dbReference type="Gene3D" id="3.30.40.10">
    <property type="entry name" value="Zinc/RING finger domain, C3HC4 (zinc finger)"/>
    <property type="match status" value="1"/>
</dbReference>
<comment type="caution">
    <text evidence="9">The sequence shown here is derived from an EMBL/GenBank/DDBJ whole genome shotgun (WGS) entry which is preliminary data.</text>
</comment>
<dbReference type="InterPro" id="IPR003877">
    <property type="entry name" value="SPRY_dom"/>
</dbReference>
<dbReference type="Gene3D" id="3.30.160.60">
    <property type="entry name" value="Classic Zinc Finger"/>
    <property type="match status" value="1"/>
</dbReference>
<protein>
    <submittedName>
        <fullName evidence="9">Uncharacterized protein</fullName>
    </submittedName>
</protein>
<gene>
    <name evidence="9" type="ORF">HGM15179_017947</name>
</gene>
<evidence type="ECO:0000313" key="10">
    <source>
        <dbReference type="Proteomes" id="UP000796761"/>
    </source>
</evidence>
<dbReference type="PROSITE" id="PS50089">
    <property type="entry name" value="ZF_RING_2"/>
    <property type="match status" value="1"/>
</dbReference>
<feature type="domain" description="B box-type" evidence="7">
    <location>
        <begin position="90"/>
        <end position="131"/>
    </location>
</feature>
<dbReference type="GO" id="GO:0008270">
    <property type="term" value="F:zinc ion binding"/>
    <property type="evidence" value="ECO:0007669"/>
    <property type="project" value="UniProtKB-KW"/>
</dbReference>
<dbReference type="PROSITE" id="PS50119">
    <property type="entry name" value="ZF_BBOX"/>
    <property type="match status" value="1"/>
</dbReference>
<dbReference type="InterPro" id="IPR000315">
    <property type="entry name" value="Znf_B-box"/>
</dbReference>
<evidence type="ECO:0000256" key="5">
    <source>
        <dbReference type="SAM" id="Coils"/>
    </source>
</evidence>
<evidence type="ECO:0000259" key="8">
    <source>
        <dbReference type="PROSITE" id="PS50188"/>
    </source>
</evidence>
<dbReference type="SUPFAM" id="SSF49899">
    <property type="entry name" value="Concanavalin A-like lectins/glucanases"/>
    <property type="match status" value="1"/>
</dbReference>
<keyword evidence="2 4" id="KW-0863">Zinc-finger</keyword>
<keyword evidence="10" id="KW-1185">Reference proteome</keyword>
<keyword evidence="1" id="KW-0479">Metal-binding</keyword>
<dbReference type="Pfam" id="PF00643">
    <property type="entry name" value="zf-B_box"/>
    <property type="match status" value="1"/>
</dbReference>
<dbReference type="CDD" id="cd12888">
    <property type="entry name" value="SPRY_PRY_TRIM7_like"/>
    <property type="match status" value="1"/>
</dbReference>
<dbReference type="PROSITE" id="PS00518">
    <property type="entry name" value="ZF_RING_1"/>
    <property type="match status" value="1"/>
</dbReference>
<dbReference type="AlphaFoldDB" id="A0A8K1LCU6"/>
<name>A0A8K1LCU6_9PASS</name>
<evidence type="ECO:0000256" key="1">
    <source>
        <dbReference type="ARBA" id="ARBA00022723"/>
    </source>
</evidence>
<feature type="domain" description="RING-type" evidence="6">
    <location>
        <begin position="16"/>
        <end position="57"/>
    </location>
</feature>
<evidence type="ECO:0000256" key="4">
    <source>
        <dbReference type="PROSITE-ProRule" id="PRU00024"/>
    </source>
</evidence>
<dbReference type="OrthoDB" id="6270329at2759"/>
<dbReference type="SMART" id="SM00184">
    <property type="entry name" value="RING"/>
    <property type="match status" value="1"/>
</dbReference>
<dbReference type="Pfam" id="PF00622">
    <property type="entry name" value="SPRY"/>
    <property type="match status" value="1"/>
</dbReference>
<dbReference type="InterPro" id="IPR050143">
    <property type="entry name" value="TRIM/RBCC"/>
</dbReference>
<organism evidence="9 10">
    <name type="scientific">Zosterops borbonicus</name>
    <dbReference type="NCBI Taxonomy" id="364589"/>
    <lineage>
        <taxon>Eukaryota</taxon>
        <taxon>Metazoa</taxon>
        <taxon>Chordata</taxon>
        <taxon>Craniata</taxon>
        <taxon>Vertebrata</taxon>
        <taxon>Euteleostomi</taxon>
        <taxon>Archelosauria</taxon>
        <taxon>Archosauria</taxon>
        <taxon>Dinosauria</taxon>
        <taxon>Saurischia</taxon>
        <taxon>Theropoda</taxon>
        <taxon>Coelurosauria</taxon>
        <taxon>Aves</taxon>
        <taxon>Neognathae</taxon>
        <taxon>Neoaves</taxon>
        <taxon>Telluraves</taxon>
        <taxon>Australaves</taxon>
        <taxon>Passeriformes</taxon>
        <taxon>Sylvioidea</taxon>
        <taxon>Zosteropidae</taxon>
        <taxon>Zosterops</taxon>
    </lineage>
</organism>
<dbReference type="Pfam" id="PF13765">
    <property type="entry name" value="PRY"/>
    <property type="match status" value="1"/>
</dbReference>
<evidence type="ECO:0000256" key="3">
    <source>
        <dbReference type="ARBA" id="ARBA00022833"/>
    </source>
</evidence>
<dbReference type="InterPro" id="IPR006574">
    <property type="entry name" value="PRY"/>
</dbReference>
<dbReference type="Proteomes" id="UP000796761">
    <property type="component" value="Unassembled WGS sequence"/>
</dbReference>
<feature type="domain" description="B30.2/SPRY" evidence="8">
    <location>
        <begin position="271"/>
        <end position="459"/>
    </location>
</feature>
<dbReference type="SMART" id="SM00336">
    <property type="entry name" value="BBOX"/>
    <property type="match status" value="1"/>
</dbReference>
<sequence length="459" mass="51269">MSDPGPAAQLRASASCPLCRGLFQDPVSIRCGHNFCRGCIERRWRGSRGPFPCPRCRDAAPEPGLRPNRELAGIIRVARRLSLGGTPGTAGEGVCPEHGQGLKLFCEEERTPLCRLCRESPRHRDHPAVPIEEAAQEIKEKLQAHAQTLRDRREELLGLKAAEEGKSLELMEQVNSEREKILAQVRELRRLLEGQERLLLARLERLEREIQRGKEEKIRVLQGQESALGSQIRDLEEKCRLSPWEMLRGSTDLLTRLENQSEETPPVEEPPELPQENLTLKEMLKKFQANLTLDPDTAHPRLALSEDGKRVRWEETRGSAPEHPKRFDSSRCVLGREGFGSGRHFWEVRVGGGAAWALGVAKESVRRKGRVRVQPQAGIWAVGQCGGQCQALSSPAVPIALPRSPEVVGVYLDYEAGRVAFLDSRREVPMFAYPPADFGGEKVLPLLCLGRGCEFTLIP</sequence>
<dbReference type="InterPro" id="IPR003879">
    <property type="entry name" value="Butyrophylin_SPRY"/>
</dbReference>
<evidence type="ECO:0000259" key="6">
    <source>
        <dbReference type="PROSITE" id="PS50089"/>
    </source>
</evidence>
<dbReference type="Gene3D" id="2.60.120.920">
    <property type="match status" value="1"/>
</dbReference>
<dbReference type="InterPro" id="IPR013083">
    <property type="entry name" value="Znf_RING/FYVE/PHD"/>
</dbReference>
<dbReference type="PROSITE" id="PS50188">
    <property type="entry name" value="B302_SPRY"/>
    <property type="match status" value="1"/>
</dbReference>
<evidence type="ECO:0000313" key="9">
    <source>
        <dbReference type="EMBL" id="TRZ09152.1"/>
    </source>
</evidence>
<dbReference type="InterPro" id="IPR001870">
    <property type="entry name" value="B30.2/SPRY"/>
</dbReference>
<dbReference type="EMBL" id="SWJQ01001144">
    <property type="protein sequence ID" value="TRZ09152.1"/>
    <property type="molecule type" value="Genomic_DNA"/>
</dbReference>